<feature type="region of interest" description="Disordered" evidence="1">
    <location>
        <begin position="36"/>
        <end position="156"/>
    </location>
</feature>
<organism evidence="2 3">
    <name type="scientific">Austropuccinia psidii MF-1</name>
    <dbReference type="NCBI Taxonomy" id="1389203"/>
    <lineage>
        <taxon>Eukaryota</taxon>
        <taxon>Fungi</taxon>
        <taxon>Dikarya</taxon>
        <taxon>Basidiomycota</taxon>
        <taxon>Pucciniomycotina</taxon>
        <taxon>Pucciniomycetes</taxon>
        <taxon>Pucciniales</taxon>
        <taxon>Sphaerophragmiaceae</taxon>
        <taxon>Austropuccinia</taxon>
    </lineage>
</organism>
<gene>
    <name evidence="2" type="ORF">O181_057758</name>
</gene>
<dbReference type="AlphaFoldDB" id="A0A9Q3EBU3"/>
<protein>
    <submittedName>
        <fullName evidence="2">Uncharacterized protein</fullName>
    </submittedName>
</protein>
<accession>A0A9Q3EBU3</accession>
<evidence type="ECO:0000313" key="2">
    <source>
        <dbReference type="EMBL" id="MBW0518043.1"/>
    </source>
</evidence>
<proteinExistence type="predicted"/>
<feature type="compositionally biased region" description="Basic and acidic residues" evidence="1">
    <location>
        <begin position="70"/>
        <end position="81"/>
    </location>
</feature>
<sequence length="156" mass="17113">MVTSLLNLSKVIIQLMKDGNGKRTFGLGPIVTMSFHPWDSNAKNKTQQDSPVPRMPCKQTPWQPTQWLEDLSREPSQHDEPPLPGPSPSSEPSEDVLTHKPEPEVAPTQSKEETFACPTTPCSIIIIDDTPVGSPRAPVPSSAHSHDDVCQELTDL</sequence>
<reference evidence="2" key="1">
    <citation type="submission" date="2021-03" db="EMBL/GenBank/DDBJ databases">
        <title>Draft genome sequence of rust myrtle Austropuccinia psidii MF-1, a brazilian biotype.</title>
        <authorList>
            <person name="Quecine M.C."/>
            <person name="Pachon D.M.R."/>
            <person name="Bonatelli M.L."/>
            <person name="Correr F.H."/>
            <person name="Franceschini L.M."/>
            <person name="Leite T.F."/>
            <person name="Margarido G.R.A."/>
            <person name="Almeida C.A."/>
            <person name="Ferrarezi J.A."/>
            <person name="Labate C.A."/>
        </authorList>
    </citation>
    <scope>NUCLEOTIDE SEQUENCE</scope>
    <source>
        <strain evidence="2">MF-1</strain>
    </source>
</reference>
<dbReference type="Proteomes" id="UP000765509">
    <property type="component" value="Unassembled WGS sequence"/>
</dbReference>
<dbReference type="EMBL" id="AVOT02026353">
    <property type="protein sequence ID" value="MBW0518043.1"/>
    <property type="molecule type" value="Genomic_DNA"/>
</dbReference>
<feature type="compositionally biased region" description="Polar residues" evidence="1">
    <location>
        <begin position="41"/>
        <end position="50"/>
    </location>
</feature>
<name>A0A9Q3EBU3_9BASI</name>
<comment type="caution">
    <text evidence="2">The sequence shown here is derived from an EMBL/GenBank/DDBJ whole genome shotgun (WGS) entry which is preliminary data.</text>
</comment>
<evidence type="ECO:0000313" key="3">
    <source>
        <dbReference type="Proteomes" id="UP000765509"/>
    </source>
</evidence>
<evidence type="ECO:0000256" key="1">
    <source>
        <dbReference type="SAM" id="MobiDB-lite"/>
    </source>
</evidence>
<keyword evidence="3" id="KW-1185">Reference proteome</keyword>